<comment type="caution">
    <text evidence="5">The sequence shown here is derived from an EMBL/GenBank/DDBJ whole genome shotgun (WGS) entry which is preliminary data.</text>
</comment>
<sequence>MQRDLRYGPESDMLLDLIRPEEIQDPTPLVLWIHGGAFVGGSKEELTGYFQTIAAEGYTVAAPRYSLAPKHHYPTPLRQIGQALAFLQGNASRLNLDPERVVIAGDSAGAHIAAQIAALVSTPGYAQRVGVPVPLDRGRLLGLILACGPYDLSLADDTSTPAVAVLIKASLWAYSGRRRFMDDASLAPWSITDFVTPEFPPTLITVGNSDPLRAHSERLAAALTEVGLKPETVFWPDADPPLGHEYQFLLDTEAAQVFLARMLAFLAEQTHNADAQLLSRMGDSEEQEKT</sequence>
<evidence type="ECO:0000313" key="5">
    <source>
        <dbReference type="EMBL" id="MCH6470359.1"/>
    </source>
</evidence>
<dbReference type="PANTHER" id="PTHR48081">
    <property type="entry name" value="AB HYDROLASE SUPERFAMILY PROTEIN C4A8.06C"/>
    <property type="match status" value="1"/>
</dbReference>
<evidence type="ECO:0000259" key="4">
    <source>
        <dbReference type="Pfam" id="PF20434"/>
    </source>
</evidence>
<dbReference type="PROSITE" id="PS01174">
    <property type="entry name" value="LIPASE_GDXG_SER"/>
    <property type="match status" value="1"/>
</dbReference>
<evidence type="ECO:0000256" key="1">
    <source>
        <dbReference type="ARBA" id="ARBA00010515"/>
    </source>
</evidence>
<organism evidence="5 6">
    <name type="scientific">Sinomonas terrae</name>
    <dbReference type="NCBI Taxonomy" id="2908838"/>
    <lineage>
        <taxon>Bacteria</taxon>
        <taxon>Bacillati</taxon>
        <taxon>Actinomycetota</taxon>
        <taxon>Actinomycetes</taxon>
        <taxon>Micrococcales</taxon>
        <taxon>Micrococcaceae</taxon>
        <taxon>Sinomonas</taxon>
    </lineage>
</organism>
<feature type="domain" description="BD-FAE-like" evidence="4">
    <location>
        <begin position="15"/>
        <end position="212"/>
    </location>
</feature>
<dbReference type="Proteomes" id="UP001202922">
    <property type="component" value="Unassembled WGS sequence"/>
</dbReference>
<dbReference type="InterPro" id="IPR049492">
    <property type="entry name" value="BD-FAE-like_dom"/>
</dbReference>
<dbReference type="InterPro" id="IPR033140">
    <property type="entry name" value="Lipase_GDXG_put_SER_AS"/>
</dbReference>
<dbReference type="GO" id="GO:0016787">
    <property type="term" value="F:hydrolase activity"/>
    <property type="evidence" value="ECO:0007669"/>
    <property type="project" value="UniProtKB-KW"/>
</dbReference>
<evidence type="ECO:0000256" key="2">
    <source>
        <dbReference type="ARBA" id="ARBA00022801"/>
    </source>
</evidence>
<proteinExistence type="inferred from homology"/>
<dbReference type="Pfam" id="PF20434">
    <property type="entry name" value="BD-FAE"/>
    <property type="match status" value="1"/>
</dbReference>
<name>A0ABS9U102_9MICC</name>
<dbReference type="EMBL" id="JAKZBV010000001">
    <property type="protein sequence ID" value="MCH6470359.1"/>
    <property type="molecule type" value="Genomic_DNA"/>
</dbReference>
<keyword evidence="6" id="KW-1185">Reference proteome</keyword>
<keyword evidence="2 5" id="KW-0378">Hydrolase</keyword>
<dbReference type="InterPro" id="IPR050300">
    <property type="entry name" value="GDXG_lipolytic_enzyme"/>
</dbReference>
<protein>
    <submittedName>
        <fullName evidence="5">Alpha/beta hydrolase</fullName>
    </submittedName>
</protein>
<dbReference type="InterPro" id="IPR029058">
    <property type="entry name" value="AB_hydrolase_fold"/>
</dbReference>
<dbReference type="PANTHER" id="PTHR48081:SF6">
    <property type="entry name" value="PEPTIDASE S9 PROLYL OLIGOPEPTIDASE CATALYTIC DOMAIN-CONTAINING PROTEIN"/>
    <property type="match status" value="1"/>
</dbReference>
<comment type="similarity">
    <text evidence="1">Belongs to the 'GDXG' lipolytic enzyme family.</text>
</comment>
<feature type="active site" evidence="3">
    <location>
        <position position="107"/>
    </location>
</feature>
<reference evidence="5 6" key="1">
    <citation type="submission" date="2022-03" db="EMBL/GenBank/DDBJ databases">
        <title>Sinomonas sp. isolated from a soil.</title>
        <authorList>
            <person name="Han J."/>
            <person name="Kim D.-U."/>
        </authorList>
    </citation>
    <scope>NUCLEOTIDE SEQUENCE [LARGE SCALE GENOMIC DNA]</scope>
    <source>
        <strain evidence="5 6">5-5</strain>
    </source>
</reference>
<dbReference type="Gene3D" id="3.40.50.1820">
    <property type="entry name" value="alpha/beta hydrolase"/>
    <property type="match status" value="1"/>
</dbReference>
<accession>A0ABS9U102</accession>
<dbReference type="SUPFAM" id="SSF53474">
    <property type="entry name" value="alpha/beta-Hydrolases"/>
    <property type="match status" value="1"/>
</dbReference>
<evidence type="ECO:0000313" key="6">
    <source>
        <dbReference type="Proteomes" id="UP001202922"/>
    </source>
</evidence>
<dbReference type="RefSeq" id="WP_241053869.1">
    <property type="nucleotide sequence ID" value="NZ_JAKZBV010000001.1"/>
</dbReference>
<gene>
    <name evidence="5" type="ORF">L0M17_10270</name>
</gene>
<evidence type="ECO:0000256" key="3">
    <source>
        <dbReference type="PROSITE-ProRule" id="PRU10038"/>
    </source>
</evidence>